<proteinExistence type="predicted"/>
<evidence type="ECO:0000313" key="1">
    <source>
        <dbReference type="EMBL" id="KAL3782863.1"/>
    </source>
</evidence>
<organism evidence="1 2">
    <name type="scientific">Cyclotella atomus</name>
    <dbReference type="NCBI Taxonomy" id="382360"/>
    <lineage>
        <taxon>Eukaryota</taxon>
        <taxon>Sar</taxon>
        <taxon>Stramenopiles</taxon>
        <taxon>Ochrophyta</taxon>
        <taxon>Bacillariophyta</taxon>
        <taxon>Coscinodiscophyceae</taxon>
        <taxon>Thalassiosirophycidae</taxon>
        <taxon>Stephanodiscales</taxon>
        <taxon>Stephanodiscaceae</taxon>
        <taxon>Cyclotella</taxon>
    </lineage>
</organism>
<keyword evidence="2" id="KW-1185">Reference proteome</keyword>
<dbReference type="EMBL" id="JALLPJ020000791">
    <property type="protein sequence ID" value="KAL3782863.1"/>
    <property type="molecule type" value="Genomic_DNA"/>
</dbReference>
<dbReference type="AlphaFoldDB" id="A0ABD3P4P8"/>
<comment type="caution">
    <text evidence="1">The sequence shown here is derived from an EMBL/GenBank/DDBJ whole genome shotgun (WGS) entry which is preliminary data.</text>
</comment>
<name>A0ABD3P4P8_9STRA</name>
<accession>A0ABD3P4P8</accession>
<gene>
    <name evidence="1" type="ORF">ACHAWO_007314</name>
</gene>
<evidence type="ECO:0000313" key="2">
    <source>
        <dbReference type="Proteomes" id="UP001530400"/>
    </source>
</evidence>
<sequence>MTSTHKGIELACEFGDSFATILHQIWNLRITYPDPDSDIVCQANDVKSCSRQIKHHLDVAGAFSYYLQCGLAFGSDFSTQMWEVCRGETIHRRELAGDASPVSGPALLGEEIRQTGRFYPCAPMLQEHGSHGQAWPACTHTTQLLCG</sequence>
<protein>
    <submittedName>
        <fullName evidence="1">Uncharacterized protein</fullName>
    </submittedName>
</protein>
<reference evidence="1 2" key="1">
    <citation type="submission" date="2024-10" db="EMBL/GenBank/DDBJ databases">
        <title>Updated reference genomes for cyclostephanoid diatoms.</title>
        <authorList>
            <person name="Roberts W.R."/>
            <person name="Alverson A.J."/>
        </authorList>
    </citation>
    <scope>NUCLEOTIDE SEQUENCE [LARGE SCALE GENOMIC DNA]</scope>
    <source>
        <strain evidence="1 2">AJA010-31</strain>
    </source>
</reference>
<dbReference type="Proteomes" id="UP001530400">
    <property type="component" value="Unassembled WGS sequence"/>
</dbReference>